<dbReference type="InterPro" id="IPR013177">
    <property type="entry name" value="Ribosomal_mS38_C"/>
</dbReference>
<sequence>MFKIIPSRAGMRTGIRFLSSGFRSIGQTPLPTFMIKQSTTTTTFNPISKPNSVLSQLQTSALYQNITKQREIVDSKLEESDIKDFESNDSKTPSMQLDSVMRKRRYKIKKHKFRKRRKAQKALRRKLKK</sequence>
<dbReference type="STRING" id="683960.A0A1E3P129"/>
<name>A0A1E3P129_WICAA</name>
<dbReference type="RefSeq" id="XP_019037829.1">
    <property type="nucleotide sequence ID" value="XM_019183493.1"/>
</dbReference>
<dbReference type="GeneID" id="30200739"/>
<protein>
    <recommendedName>
        <fullName evidence="2">Ribosomal protein mS38 C-terminal domain-containing protein</fullName>
    </recommendedName>
</protein>
<accession>A0A1E3P129</accession>
<feature type="compositionally biased region" description="Basic residues" evidence="1">
    <location>
        <begin position="102"/>
        <end position="129"/>
    </location>
</feature>
<dbReference type="EMBL" id="KV454211">
    <property type="protein sequence ID" value="ODQ58622.1"/>
    <property type="molecule type" value="Genomic_DNA"/>
</dbReference>
<evidence type="ECO:0000313" key="4">
    <source>
        <dbReference type="Proteomes" id="UP000094112"/>
    </source>
</evidence>
<dbReference type="AlphaFoldDB" id="A0A1E3P129"/>
<evidence type="ECO:0000259" key="2">
    <source>
        <dbReference type="SMART" id="SM01155"/>
    </source>
</evidence>
<keyword evidence="4" id="KW-1185">Reference proteome</keyword>
<proteinExistence type="predicted"/>
<dbReference type="SMART" id="SM01155">
    <property type="entry name" value="DUF1713"/>
    <property type="match status" value="1"/>
</dbReference>
<organism evidence="3 4">
    <name type="scientific">Wickerhamomyces anomalus (strain ATCC 58044 / CBS 1984 / NCYC 433 / NRRL Y-366-8)</name>
    <name type="common">Yeast</name>
    <name type="synonym">Hansenula anomala</name>
    <dbReference type="NCBI Taxonomy" id="683960"/>
    <lineage>
        <taxon>Eukaryota</taxon>
        <taxon>Fungi</taxon>
        <taxon>Dikarya</taxon>
        <taxon>Ascomycota</taxon>
        <taxon>Saccharomycotina</taxon>
        <taxon>Saccharomycetes</taxon>
        <taxon>Phaffomycetales</taxon>
        <taxon>Wickerhamomycetaceae</taxon>
        <taxon>Wickerhamomyces</taxon>
    </lineage>
</organism>
<evidence type="ECO:0000256" key="1">
    <source>
        <dbReference type="SAM" id="MobiDB-lite"/>
    </source>
</evidence>
<evidence type="ECO:0000313" key="3">
    <source>
        <dbReference type="EMBL" id="ODQ58622.1"/>
    </source>
</evidence>
<dbReference type="Proteomes" id="UP000094112">
    <property type="component" value="Unassembled WGS sequence"/>
</dbReference>
<feature type="domain" description="Ribosomal protein mS38 C-terminal" evidence="2">
    <location>
        <begin position="96"/>
        <end position="129"/>
    </location>
</feature>
<gene>
    <name evidence="3" type="ORF">WICANDRAFT_63132</name>
</gene>
<reference evidence="3 4" key="1">
    <citation type="journal article" date="2016" name="Proc. Natl. Acad. Sci. U.S.A.">
        <title>Comparative genomics of biotechnologically important yeasts.</title>
        <authorList>
            <person name="Riley R."/>
            <person name="Haridas S."/>
            <person name="Wolfe K.H."/>
            <person name="Lopes M.R."/>
            <person name="Hittinger C.T."/>
            <person name="Goeker M."/>
            <person name="Salamov A.A."/>
            <person name="Wisecaver J.H."/>
            <person name="Long T.M."/>
            <person name="Calvey C.H."/>
            <person name="Aerts A.L."/>
            <person name="Barry K.W."/>
            <person name="Choi C."/>
            <person name="Clum A."/>
            <person name="Coughlan A.Y."/>
            <person name="Deshpande S."/>
            <person name="Douglass A.P."/>
            <person name="Hanson S.J."/>
            <person name="Klenk H.-P."/>
            <person name="LaButti K.M."/>
            <person name="Lapidus A."/>
            <person name="Lindquist E.A."/>
            <person name="Lipzen A.M."/>
            <person name="Meier-Kolthoff J.P."/>
            <person name="Ohm R.A."/>
            <person name="Otillar R.P."/>
            <person name="Pangilinan J.L."/>
            <person name="Peng Y."/>
            <person name="Rokas A."/>
            <person name="Rosa C.A."/>
            <person name="Scheuner C."/>
            <person name="Sibirny A.A."/>
            <person name="Slot J.C."/>
            <person name="Stielow J.B."/>
            <person name="Sun H."/>
            <person name="Kurtzman C.P."/>
            <person name="Blackwell M."/>
            <person name="Grigoriev I.V."/>
            <person name="Jeffries T.W."/>
        </authorList>
    </citation>
    <scope>NUCLEOTIDE SEQUENCE [LARGE SCALE GENOMIC DNA]</scope>
    <source>
        <strain evidence="4">ATCC 58044 / CBS 1984 / NCYC 433 / NRRL Y-366-8</strain>
    </source>
</reference>
<dbReference type="Pfam" id="PF08213">
    <property type="entry name" value="COX24_C"/>
    <property type="match status" value="1"/>
</dbReference>
<feature type="region of interest" description="Disordered" evidence="1">
    <location>
        <begin position="83"/>
        <end position="129"/>
    </location>
</feature>